<accession>A0A2V1AX37</accession>
<evidence type="ECO:0000313" key="9">
    <source>
        <dbReference type="Proteomes" id="UP000244309"/>
    </source>
</evidence>
<dbReference type="PANTHER" id="PTHR22950:SF683">
    <property type="entry name" value="AMINO ACID TRANSPORTER (EUROFUNG)"/>
    <property type="match status" value="1"/>
</dbReference>
<comment type="caution">
    <text evidence="8">The sequence shown here is derived from an EMBL/GenBank/DDBJ whole genome shotgun (WGS) entry which is preliminary data.</text>
</comment>
<feature type="transmembrane region" description="Helical" evidence="6">
    <location>
        <begin position="129"/>
        <end position="151"/>
    </location>
</feature>
<comment type="subcellular location">
    <subcellularLocation>
        <location evidence="1">Membrane</location>
        <topology evidence="1">Multi-pass membrane protein</topology>
    </subcellularLocation>
</comment>
<dbReference type="Pfam" id="PF01490">
    <property type="entry name" value="Aa_trans"/>
    <property type="match status" value="1"/>
</dbReference>
<feature type="transmembrane region" description="Helical" evidence="6">
    <location>
        <begin position="351"/>
        <end position="373"/>
    </location>
</feature>
<dbReference type="GO" id="GO:0015179">
    <property type="term" value="F:L-amino acid transmembrane transporter activity"/>
    <property type="evidence" value="ECO:0007669"/>
    <property type="project" value="TreeGrafter"/>
</dbReference>
<evidence type="ECO:0000256" key="5">
    <source>
        <dbReference type="ARBA" id="ARBA00023136"/>
    </source>
</evidence>
<dbReference type="GeneID" id="37010696"/>
<dbReference type="EMBL" id="PKFO01000007">
    <property type="protein sequence ID" value="PVH22339.1"/>
    <property type="molecule type" value="Genomic_DNA"/>
</dbReference>
<organism evidence="8 9">
    <name type="scientific">Candidozyma haemuli</name>
    <dbReference type="NCBI Taxonomy" id="45357"/>
    <lineage>
        <taxon>Eukaryota</taxon>
        <taxon>Fungi</taxon>
        <taxon>Dikarya</taxon>
        <taxon>Ascomycota</taxon>
        <taxon>Saccharomycotina</taxon>
        <taxon>Pichiomycetes</taxon>
        <taxon>Metschnikowiaceae</taxon>
        <taxon>Candidozyma</taxon>
    </lineage>
</organism>
<gene>
    <name evidence="8" type="ORF">CXQ85_005367</name>
</gene>
<dbReference type="AlphaFoldDB" id="A0A2V1AX37"/>
<evidence type="ECO:0000256" key="4">
    <source>
        <dbReference type="ARBA" id="ARBA00022989"/>
    </source>
</evidence>
<feature type="transmembrane region" description="Helical" evidence="6">
    <location>
        <begin position="231"/>
        <end position="255"/>
    </location>
</feature>
<feature type="transmembrane region" description="Helical" evidence="6">
    <location>
        <begin position="379"/>
        <end position="403"/>
    </location>
</feature>
<keyword evidence="5 6" id="KW-0472">Membrane</keyword>
<evidence type="ECO:0000313" key="8">
    <source>
        <dbReference type="EMBL" id="PVH22339.1"/>
    </source>
</evidence>
<evidence type="ECO:0000259" key="7">
    <source>
        <dbReference type="Pfam" id="PF01490"/>
    </source>
</evidence>
<evidence type="ECO:0000256" key="6">
    <source>
        <dbReference type="SAM" id="Phobius"/>
    </source>
</evidence>
<feature type="domain" description="Amino acid transporter transmembrane" evidence="7">
    <location>
        <begin position="43"/>
        <end position="409"/>
    </location>
</feature>
<feature type="transmembrane region" description="Helical" evidence="6">
    <location>
        <begin position="309"/>
        <end position="330"/>
    </location>
</feature>
<dbReference type="OrthoDB" id="40134at2759"/>
<keyword evidence="4 6" id="KW-1133">Transmembrane helix</keyword>
<reference evidence="8 9" key="1">
    <citation type="submission" date="2017-12" db="EMBL/GenBank/DDBJ databases">
        <title>Genome Sequence of a Multidrug-Resistant Candida haemulonii Isolate from a Patient with Chronic Leg Ulcers in Israel.</title>
        <authorList>
            <person name="Chow N.A."/>
            <person name="Gade L."/>
            <person name="Batra D."/>
            <person name="Rowe L.A."/>
            <person name="Ben-Ami R."/>
            <person name="Loparev V.N."/>
            <person name="Litvintseva A.P."/>
        </authorList>
    </citation>
    <scope>NUCLEOTIDE SEQUENCE [LARGE SCALE GENOMIC DNA]</scope>
    <source>
        <strain evidence="8 9">B11899</strain>
    </source>
</reference>
<comment type="similarity">
    <text evidence="2">Belongs to the amino acid/polyamine transporter 2 family.</text>
</comment>
<name>A0A2V1AX37_9ASCO</name>
<feature type="transmembrane region" description="Helical" evidence="6">
    <location>
        <begin position="182"/>
        <end position="205"/>
    </location>
</feature>
<feature type="transmembrane region" description="Helical" evidence="6">
    <location>
        <begin position="267"/>
        <end position="289"/>
    </location>
</feature>
<feature type="transmembrane region" description="Helical" evidence="6">
    <location>
        <begin position="44"/>
        <end position="63"/>
    </location>
</feature>
<dbReference type="STRING" id="45357.A0A2V1AX37"/>
<dbReference type="InterPro" id="IPR013057">
    <property type="entry name" value="AA_transpt_TM"/>
</dbReference>
<dbReference type="Proteomes" id="UP000244309">
    <property type="component" value="Unassembled WGS sequence"/>
</dbReference>
<dbReference type="GO" id="GO:0016020">
    <property type="term" value="C:membrane"/>
    <property type="evidence" value="ECO:0007669"/>
    <property type="project" value="UniProtKB-SubCell"/>
</dbReference>
<proteinExistence type="inferred from homology"/>
<evidence type="ECO:0000256" key="2">
    <source>
        <dbReference type="ARBA" id="ARBA00008066"/>
    </source>
</evidence>
<keyword evidence="9" id="KW-1185">Reference proteome</keyword>
<feature type="transmembrane region" description="Helical" evidence="6">
    <location>
        <begin position="157"/>
        <end position="175"/>
    </location>
</feature>
<dbReference type="PANTHER" id="PTHR22950">
    <property type="entry name" value="AMINO ACID TRANSPORTER"/>
    <property type="match status" value="1"/>
</dbReference>
<sequence>MSSIEKKNESNSDISPQVSELLDSDFENKNVFALKEDGPNFRGVTWIGAAGLVAKTQFGYGILGLPGTFQVLGFVPGLISLISLCALTTWTGYMVGSFRIRYPNVYGVGDAAELIFGPVGREFMGGAFWLFYTLCYGAAVLTLSIAFNAITEHATCTMVWVAIGAVIALVIGTGTRTLKNMSWLGLVALGSVFFSVWPVTIAVLAQSTPEAAPAGEPIDKQIVAVATGRSFAAIASAIATQLSGLCATAAFFTIHSEMRNPRDFTKSLLLGQGFVSANYIIVTCIIYGRVGRYVTSPALGSAGPLMMKICYGIALPGLFFSCFFQAHIAGKHALVRLLRDTKHLQANTKTHWFTWISMMLLVVIIGFVIASSIPFFNDLLALIAALLGSLFTLIMPAILGIYIMSDYHKQEGDGLFAWVGYYGKNWNKNRRNIMHSVVAVLAIAFGLFILVGGTYGAIDSIIDGYRTGRVSRAFSCEDNSN</sequence>
<feature type="transmembrane region" description="Helical" evidence="6">
    <location>
        <begin position="437"/>
        <end position="458"/>
    </location>
</feature>
<dbReference type="RefSeq" id="XP_025343279.1">
    <property type="nucleotide sequence ID" value="XM_025488963.1"/>
</dbReference>
<keyword evidence="3 6" id="KW-0812">Transmembrane</keyword>
<dbReference type="VEuPathDB" id="FungiDB:CXQ85_005367"/>
<evidence type="ECO:0000256" key="1">
    <source>
        <dbReference type="ARBA" id="ARBA00004141"/>
    </source>
</evidence>
<feature type="transmembrane region" description="Helical" evidence="6">
    <location>
        <begin position="69"/>
        <end position="93"/>
    </location>
</feature>
<evidence type="ECO:0000256" key="3">
    <source>
        <dbReference type="ARBA" id="ARBA00022692"/>
    </source>
</evidence>
<protein>
    <recommendedName>
        <fullName evidence="7">Amino acid transporter transmembrane domain-containing protein</fullName>
    </recommendedName>
</protein>